<accession>A0A1Q2LGD4</accession>
<evidence type="ECO:0000313" key="3">
    <source>
        <dbReference type="Proteomes" id="UP000188298"/>
    </source>
</evidence>
<evidence type="ECO:0000313" key="2">
    <source>
        <dbReference type="EMBL" id="AQQ59488.1"/>
    </source>
</evidence>
<name>A0A1Q2LGD4_9HELI</name>
<sequence>MKKFILTLWLCVCVVYGDEAESEYFKNKAAFIEKNFDSKMALEIQEAGIKSETSKLLFKVALTPLLYESGLEGDDSNGGWGEIDYIHYSNYLLVSKKNNSNFWFRYEELEKRVKKVCGTLITEEETRQEVKKDFTGRQYTANNDYIIHKQNYTPAEQKCIKSLATLELEMNRDIVNWKLERIKNDGETDIRSEVLRGSYRKELYQLADTLWEKFNRYAKLGLIKDYNKPGMDRITKGLFYIGVVGSENYLDSIDGFFWFYEYQLKGYFSFLYNSMETNLKKLERLLRKKEVYLSAKDYEEAVKKKQDIEEKGQDEESLNESDENDKYYEAKENEEYYKNKAEFISKRFDSKMALEIQKAGIKSETSKLLFKVALTPLLYESGLKGGDSNGGWGEIDYRHYSQVIFYDNPNFWLGYEELEKRVKQVCGTFITEKRTKEVRKKDILGMSYTAYEDYTAYKQDYTPTEQKCIKSLATLELEMNRDIVKWELERMKNRYEDDTYKKELYRLADTLWEKFNRYAKLGLIKDYNKPGMDRITKGLFYIWLVKGRYSNYYRIERIGIVPSVGNFLYFYNKEISHFSFLYESMETNLKKLEELLKDKKVYLSAKEYEEAVKKQQEADKLEKIELLREFIFKSGDIAYNEDKEKLSHYFNKCMSLSDDGAKKKATSWGGEYAGLLDKKYYEDDDYKISEEPLYKKLVQCVNAEFAKIEAQKADELARIEALKAFVFKDQIITDYEKFDECMSGGEYAELLDKKYYDYDGNSYTTKAEIENTPLYKQLAWCALKETLDKEVSYRQERVFEENWRYRSLYGIEIERVVDTILMKEWATMEKKYPYTDYESTIKNPWYKDEAKLQTFINDANKDIAPIFENHIKEYERCDKKMFKSGRKKCKEKVDAKTLKMLEVKLN</sequence>
<dbReference type="RefSeq" id="WP_077388495.1">
    <property type="nucleotide sequence ID" value="NZ_CP019645.1"/>
</dbReference>
<dbReference type="Proteomes" id="UP000188298">
    <property type="component" value="Chromosome"/>
</dbReference>
<organism evidence="2 3">
    <name type="scientific">Helicobacter bilis</name>
    <dbReference type="NCBI Taxonomy" id="37372"/>
    <lineage>
        <taxon>Bacteria</taxon>
        <taxon>Pseudomonadati</taxon>
        <taxon>Campylobacterota</taxon>
        <taxon>Epsilonproteobacteria</taxon>
        <taxon>Campylobacterales</taxon>
        <taxon>Helicobacteraceae</taxon>
        <taxon>Helicobacter</taxon>
    </lineage>
</organism>
<protein>
    <submittedName>
        <fullName evidence="2">Uncharacterized protein</fullName>
    </submittedName>
</protein>
<feature type="compositionally biased region" description="Acidic residues" evidence="1">
    <location>
        <begin position="312"/>
        <end position="323"/>
    </location>
</feature>
<reference evidence="2 3" key="1">
    <citation type="submission" date="2017-02" db="EMBL/GenBank/DDBJ databases">
        <title>Whole genome sequencing of Helicobacter bilis strain AAQJH.</title>
        <authorList>
            <person name="Conlan S."/>
            <person name="Thomas P.J."/>
            <person name="Mullikin J."/>
            <person name="Palmore T.N."/>
            <person name="Frank K.M."/>
            <person name="Segre J.A."/>
        </authorList>
    </citation>
    <scope>NUCLEOTIDE SEQUENCE [LARGE SCALE GENOMIC DNA]</scope>
    <source>
        <strain evidence="2 3">AAQJH</strain>
    </source>
</reference>
<feature type="region of interest" description="Disordered" evidence="1">
    <location>
        <begin position="304"/>
        <end position="325"/>
    </location>
</feature>
<dbReference type="KEGG" id="hbl:XJ32_04565"/>
<evidence type="ECO:0000256" key="1">
    <source>
        <dbReference type="SAM" id="MobiDB-lite"/>
    </source>
</evidence>
<gene>
    <name evidence="2" type="ORF">XJ32_04565</name>
</gene>
<proteinExistence type="predicted"/>
<dbReference type="AlphaFoldDB" id="A0A1Q2LGD4"/>
<dbReference type="EMBL" id="CP019645">
    <property type="protein sequence ID" value="AQQ59488.1"/>
    <property type="molecule type" value="Genomic_DNA"/>
</dbReference>